<dbReference type="Pfam" id="PF03724">
    <property type="entry name" value="META"/>
    <property type="match status" value="1"/>
</dbReference>
<proteinExistence type="predicted"/>
<evidence type="ECO:0000313" key="3">
    <source>
        <dbReference type="Proteomes" id="UP000317715"/>
    </source>
</evidence>
<dbReference type="OrthoDB" id="4943141at2"/>
<dbReference type="InterPro" id="IPR038670">
    <property type="entry name" value="HslJ-like_sf"/>
</dbReference>
<dbReference type="Gene3D" id="2.40.128.270">
    <property type="match status" value="1"/>
</dbReference>
<dbReference type="RefSeq" id="WP_141283041.1">
    <property type="nucleotide sequence ID" value="NZ_BJMD01000008.1"/>
</dbReference>
<organism evidence="2 3">
    <name type="scientific">Paenarthrobacter aurescens</name>
    <name type="common">Arthrobacter aurescens</name>
    <dbReference type="NCBI Taxonomy" id="43663"/>
    <lineage>
        <taxon>Bacteria</taxon>
        <taxon>Bacillati</taxon>
        <taxon>Actinomycetota</taxon>
        <taxon>Actinomycetes</taxon>
        <taxon>Micrococcales</taxon>
        <taxon>Micrococcaceae</taxon>
        <taxon>Paenarthrobacter</taxon>
    </lineage>
</organism>
<gene>
    <name evidence="2" type="ORF">AAU01_14990</name>
</gene>
<reference evidence="2 3" key="1">
    <citation type="submission" date="2019-06" db="EMBL/GenBank/DDBJ databases">
        <title>Whole genome shotgun sequence of Paenarthrobacter aurescens NBRC 12136.</title>
        <authorList>
            <person name="Hosoyama A."/>
            <person name="Uohara A."/>
            <person name="Ohji S."/>
            <person name="Ichikawa N."/>
        </authorList>
    </citation>
    <scope>NUCLEOTIDE SEQUENCE [LARGE SCALE GENOMIC DNA]</scope>
    <source>
        <strain evidence="2 3">NBRC 12136</strain>
    </source>
</reference>
<name>A0A4Y3NA42_PAEAU</name>
<protein>
    <recommendedName>
        <fullName evidence="1">DUF306 domain-containing protein</fullName>
    </recommendedName>
</protein>
<sequence>MQRIGMSVTVGVLAACTVLLNGCAQEGSGSSVPAPSEITSNNAQARSCEAPLGCSEFTSVRGSDAAGDVAWLGTHPLIVSLRRANGERILSVRTPCNYVQVEVSVNDDVLTPGWRTATDRGCKEPTGSYQAWTEKLFDQPVQWTLDGDTLTLKNSHATIELKEN</sequence>
<dbReference type="EMBL" id="BJMD01000008">
    <property type="protein sequence ID" value="GEB18744.1"/>
    <property type="molecule type" value="Genomic_DNA"/>
</dbReference>
<evidence type="ECO:0000313" key="2">
    <source>
        <dbReference type="EMBL" id="GEB18744.1"/>
    </source>
</evidence>
<dbReference type="PROSITE" id="PS51257">
    <property type="entry name" value="PROKAR_LIPOPROTEIN"/>
    <property type="match status" value="1"/>
</dbReference>
<feature type="domain" description="DUF306" evidence="1">
    <location>
        <begin position="89"/>
        <end position="157"/>
    </location>
</feature>
<dbReference type="Proteomes" id="UP000317715">
    <property type="component" value="Unassembled WGS sequence"/>
</dbReference>
<dbReference type="AlphaFoldDB" id="A0A4Y3NA42"/>
<keyword evidence="3" id="KW-1185">Reference proteome</keyword>
<evidence type="ECO:0000259" key="1">
    <source>
        <dbReference type="Pfam" id="PF03724"/>
    </source>
</evidence>
<comment type="caution">
    <text evidence="2">The sequence shown here is derived from an EMBL/GenBank/DDBJ whole genome shotgun (WGS) entry which is preliminary data.</text>
</comment>
<accession>A0A4Y3NA42</accession>
<dbReference type="InterPro" id="IPR005184">
    <property type="entry name" value="DUF306_Meta_HslJ"/>
</dbReference>